<comment type="subcellular location">
    <subcellularLocation>
        <location evidence="1 11">Cytoplasm</location>
    </subcellularLocation>
</comment>
<comment type="pathway">
    <text evidence="2 11">Pyrimidine metabolism; CTP biosynthesis via de novo pathway; UDP from UMP (UMPK route): step 1/1.</text>
</comment>
<feature type="binding site" evidence="11">
    <location>
        <position position="172"/>
    </location>
    <ligand>
        <name>ATP</name>
        <dbReference type="ChEBI" id="CHEBI:30616"/>
    </ligand>
</feature>
<evidence type="ECO:0000256" key="8">
    <source>
        <dbReference type="ARBA" id="ARBA00022840"/>
    </source>
</evidence>
<comment type="activity regulation">
    <text evidence="11">Inhibited by UTP.</text>
</comment>
<feature type="binding site" evidence="11">
    <location>
        <position position="166"/>
    </location>
    <ligand>
        <name>ATP</name>
        <dbReference type="ChEBI" id="CHEBI:30616"/>
    </ligand>
</feature>
<keyword evidence="6 11" id="KW-0547">Nucleotide-binding</keyword>
<dbReference type="Proteomes" id="UP000602653">
    <property type="component" value="Chromosome"/>
</dbReference>
<gene>
    <name evidence="11" type="primary">pyrH</name>
    <name evidence="13" type="ORF">JTE88_02910</name>
</gene>
<evidence type="ECO:0000256" key="7">
    <source>
        <dbReference type="ARBA" id="ARBA00022777"/>
    </source>
</evidence>
<feature type="binding site" evidence="11">
    <location>
        <position position="57"/>
    </location>
    <ligand>
        <name>UMP</name>
        <dbReference type="ChEBI" id="CHEBI:57865"/>
    </ligand>
</feature>
<dbReference type="RefSeq" id="WP_204425257.1">
    <property type="nucleotide sequence ID" value="NZ_CP070228.1"/>
</dbReference>
<feature type="binding site" evidence="11">
    <location>
        <begin position="138"/>
        <end position="145"/>
    </location>
    <ligand>
        <name>UMP</name>
        <dbReference type="ChEBI" id="CHEBI:57865"/>
    </ligand>
</feature>
<sequence length="246" mass="26286">MSSQPASHGTRRVLLKLSGEVFGGGGIGLDTKVLRRTAEEIAEAVQAGVQVAVVVGGGNFFRGIELQENGMDRARADYMGMLGTVINAVALQDFLENSGIPSRVQTAITMSQVAEAYIPLRAIRHLEKGRVVIFGAGAGMPYFSTDTVSAQRALELRCNELLVGKNGVDGVYTADPRKDPQAVMLEELTYEQALRDHLKVVDAAAFSLCQDNGMTMRVFGMGTPGNVSRALRGEKIGTLVTTTPNN</sequence>
<feature type="binding site" evidence="11">
    <location>
        <position position="58"/>
    </location>
    <ligand>
        <name>ATP</name>
        <dbReference type="ChEBI" id="CHEBI:30616"/>
    </ligand>
</feature>
<evidence type="ECO:0000256" key="6">
    <source>
        <dbReference type="ARBA" id="ARBA00022741"/>
    </source>
</evidence>
<organism evidence="13 14">
    <name type="scientific">Arcanobacterium phocisimile</name>
    <dbReference type="NCBI Taxonomy" id="1302235"/>
    <lineage>
        <taxon>Bacteria</taxon>
        <taxon>Bacillati</taxon>
        <taxon>Actinomycetota</taxon>
        <taxon>Actinomycetes</taxon>
        <taxon>Actinomycetales</taxon>
        <taxon>Actinomycetaceae</taxon>
        <taxon>Arcanobacterium</taxon>
    </lineage>
</organism>
<dbReference type="HAMAP" id="MF_01220_B">
    <property type="entry name" value="PyrH_B"/>
    <property type="match status" value="1"/>
</dbReference>
<dbReference type="CDD" id="cd04254">
    <property type="entry name" value="AAK_UMPK-PyrH-Ec"/>
    <property type="match status" value="1"/>
</dbReference>
<feature type="domain" description="Aspartate/glutamate/uridylate kinase" evidence="12">
    <location>
        <begin position="12"/>
        <end position="219"/>
    </location>
</feature>
<keyword evidence="7 11" id="KW-0418">Kinase</keyword>
<comment type="similarity">
    <text evidence="3 11">Belongs to the UMP kinase family.</text>
</comment>
<feature type="binding site" evidence="11">
    <location>
        <position position="62"/>
    </location>
    <ligand>
        <name>ATP</name>
        <dbReference type="ChEBI" id="CHEBI:30616"/>
    </ligand>
</feature>
<name>A0ABX7IHT8_9ACTO</name>
<dbReference type="InterPro" id="IPR015963">
    <property type="entry name" value="Uridylate_kinase_bac"/>
</dbReference>
<dbReference type="NCBIfam" id="TIGR02075">
    <property type="entry name" value="pyrH_bact"/>
    <property type="match status" value="1"/>
</dbReference>
<dbReference type="SUPFAM" id="SSF53633">
    <property type="entry name" value="Carbamate kinase-like"/>
    <property type="match status" value="1"/>
</dbReference>
<evidence type="ECO:0000256" key="5">
    <source>
        <dbReference type="ARBA" id="ARBA00022679"/>
    </source>
</evidence>
<dbReference type="InterPro" id="IPR001048">
    <property type="entry name" value="Asp/Glu/Uridylate_kinase"/>
</dbReference>
<proteinExistence type="inferred from homology"/>
<protein>
    <recommendedName>
        <fullName evidence="11">Uridylate kinase</fullName>
        <shortName evidence="11">UK</shortName>
        <ecNumber evidence="11">2.7.4.22</ecNumber>
    </recommendedName>
    <alternativeName>
        <fullName evidence="11">Uridine monophosphate kinase</fullName>
        <shortName evidence="11">UMP kinase</shortName>
        <shortName evidence="11">UMPK</shortName>
    </alternativeName>
</protein>
<dbReference type="EMBL" id="CP070228">
    <property type="protein sequence ID" value="QRV02704.1"/>
    <property type="molecule type" value="Genomic_DNA"/>
</dbReference>
<dbReference type="GO" id="GO:0033862">
    <property type="term" value="F:UMP kinase activity"/>
    <property type="evidence" value="ECO:0007669"/>
    <property type="project" value="UniProtKB-EC"/>
</dbReference>
<dbReference type="PANTHER" id="PTHR42833:SF4">
    <property type="entry name" value="URIDYLATE KINASE PUMPKIN, CHLOROPLASTIC"/>
    <property type="match status" value="1"/>
</dbReference>
<evidence type="ECO:0000256" key="4">
    <source>
        <dbReference type="ARBA" id="ARBA00022490"/>
    </source>
</evidence>
<feature type="binding site" evidence="11">
    <location>
        <position position="77"/>
    </location>
    <ligand>
        <name>UMP</name>
        <dbReference type="ChEBI" id="CHEBI:57865"/>
    </ligand>
</feature>
<feature type="binding site" evidence="11">
    <location>
        <begin position="16"/>
        <end position="19"/>
    </location>
    <ligand>
        <name>ATP</name>
        <dbReference type="ChEBI" id="CHEBI:30616"/>
    </ligand>
</feature>
<comment type="catalytic activity">
    <reaction evidence="10 11">
        <text>UMP + ATP = UDP + ADP</text>
        <dbReference type="Rhea" id="RHEA:24400"/>
        <dbReference type="ChEBI" id="CHEBI:30616"/>
        <dbReference type="ChEBI" id="CHEBI:57865"/>
        <dbReference type="ChEBI" id="CHEBI:58223"/>
        <dbReference type="ChEBI" id="CHEBI:456216"/>
        <dbReference type="EC" id="2.7.4.22"/>
    </reaction>
</comment>
<dbReference type="Pfam" id="PF00696">
    <property type="entry name" value="AA_kinase"/>
    <property type="match status" value="1"/>
</dbReference>
<keyword evidence="9 11" id="KW-0665">Pyrimidine biosynthesis</keyword>
<accession>A0ABX7IHT8</accession>
<keyword evidence="14" id="KW-1185">Reference proteome</keyword>
<comment type="caution">
    <text evidence="11">Lacks conserved residue(s) required for the propagation of feature annotation.</text>
</comment>
<evidence type="ECO:0000256" key="9">
    <source>
        <dbReference type="ARBA" id="ARBA00022975"/>
    </source>
</evidence>
<keyword evidence="5 11" id="KW-0808">Transferase</keyword>
<dbReference type="PANTHER" id="PTHR42833">
    <property type="entry name" value="URIDYLATE KINASE"/>
    <property type="match status" value="1"/>
</dbReference>
<evidence type="ECO:0000256" key="11">
    <source>
        <dbReference type="HAMAP-Rule" id="MF_01220"/>
    </source>
</evidence>
<evidence type="ECO:0000256" key="1">
    <source>
        <dbReference type="ARBA" id="ARBA00004496"/>
    </source>
</evidence>
<comment type="subunit">
    <text evidence="11">Homohexamer.</text>
</comment>
<evidence type="ECO:0000259" key="12">
    <source>
        <dbReference type="Pfam" id="PF00696"/>
    </source>
</evidence>
<dbReference type="Gene3D" id="3.40.1160.10">
    <property type="entry name" value="Acetylglutamate kinase-like"/>
    <property type="match status" value="1"/>
</dbReference>
<dbReference type="InterPro" id="IPR036393">
    <property type="entry name" value="AceGlu_kinase-like_sf"/>
</dbReference>
<comment type="function">
    <text evidence="11">Catalyzes the reversible phosphorylation of UMP to UDP.</text>
</comment>
<evidence type="ECO:0000256" key="2">
    <source>
        <dbReference type="ARBA" id="ARBA00004791"/>
    </source>
</evidence>
<evidence type="ECO:0000313" key="14">
    <source>
        <dbReference type="Proteomes" id="UP000602653"/>
    </source>
</evidence>
<keyword evidence="8 11" id="KW-0067">ATP-binding</keyword>
<evidence type="ECO:0000256" key="3">
    <source>
        <dbReference type="ARBA" id="ARBA00007614"/>
    </source>
</evidence>
<dbReference type="EC" id="2.7.4.22" evidence="11"/>
<dbReference type="InterPro" id="IPR011817">
    <property type="entry name" value="Uridylate_kinase"/>
</dbReference>
<dbReference type="PIRSF" id="PIRSF005650">
    <property type="entry name" value="Uridylate_kin"/>
    <property type="match status" value="1"/>
</dbReference>
<keyword evidence="4 11" id="KW-0963">Cytoplasm</keyword>
<evidence type="ECO:0000256" key="10">
    <source>
        <dbReference type="ARBA" id="ARBA00047767"/>
    </source>
</evidence>
<reference evidence="13 14" key="1">
    <citation type="submission" date="2021-02" db="EMBL/GenBank/DDBJ databases">
        <title>Complete Genome Sequence of Arcanobacterium phocisimile strain DSM 26142T from a harbour seal.</title>
        <authorList>
            <person name="Borowiak M."/>
            <person name="Alssahen M."/>
            <person name="Malorny B."/>
            <person name="Laemmler C."/>
            <person name="Siebert U."/>
            <person name="Ploetz M."/>
            <person name="Abdulmawjood A."/>
        </authorList>
    </citation>
    <scope>NUCLEOTIDE SEQUENCE [LARGE SCALE GENOMIC DNA]</scope>
    <source>
        <strain evidence="13 14">DSM 26142</strain>
    </source>
</reference>
<evidence type="ECO:0000313" key="13">
    <source>
        <dbReference type="EMBL" id="QRV02704.1"/>
    </source>
</evidence>
<feature type="binding site" evidence="11">
    <location>
        <position position="175"/>
    </location>
    <ligand>
        <name>ATP</name>
        <dbReference type="ChEBI" id="CHEBI:30616"/>
    </ligand>
</feature>